<protein>
    <recommendedName>
        <fullName evidence="5">DUF465 domain-containing protein</fullName>
    </recommendedName>
</protein>
<comment type="caution">
    <text evidence="2">The sequence shown here is derived from an EMBL/GenBank/DDBJ whole genome shotgun (WGS) entry which is preliminary data.</text>
</comment>
<dbReference type="RefSeq" id="WP_072247108.1">
    <property type="nucleotide sequence ID" value="NZ_FBYC01000004.1"/>
</dbReference>
<dbReference type="OrthoDB" id="7362854at2"/>
<proteinExistence type="predicted"/>
<organism evidence="2 3">
    <name type="scientific">Roseibaca calidilacus</name>
    <dbReference type="NCBI Taxonomy" id="1666912"/>
    <lineage>
        <taxon>Bacteria</taxon>
        <taxon>Pseudomonadati</taxon>
        <taxon>Pseudomonadota</taxon>
        <taxon>Alphaproteobacteria</taxon>
        <taxon>Rhodobacterales</taxon>
        <taxon>Paracoccaceae</taxon>
        <taxon>Roseinatronobacter</taxon>
    </lineage>
</organism>
<gene>
    <name evidence="1" type="ORF">Ga0058931_3102</name>
    <name evidence="2" type="ORF">HLUCCA05_05310</name>
</gene>
<dbReference type="EMBL" id="LJSG01000016">
    <property type="protein sequence ID" value="KPP90833.1"/>
    <property type="molecule type" value="Genomic_DNA"/>
</dbReference>
<reference evidence="1 4" key="2">
    <citation type="submission" date="2016-01" db="EMBL/GenBank/DDBJ databases">
        <authorList>
            <person name="Varghese N."/>
        </authorList>
    </citation>
    <scope>NUCLEOTIDE SEQUENCE [LARGE SCALE GENOMIC DNA]</scope>
    <source>
        <strain evidence="1 4">HL-91</strain>
    </source>
</reference>
<dbReference type="STRING" id="1666912.Ga0058931_3102"/>
<accession>A0A0N8K760</accession>
<dbReference type="InterPro" id="IPR038444">
    <property type="entry name" value="DUF465_sf"/>
</dbReference>
<evidence type="ECO:0000313" key="3">
    <source>
        <dbReference type="Proteomes" id="UP000050413"/>
    </source>
</evidence>
<dbReference type="Proteomes" id="UP000182045">
    <property type="component" value="Unassembled WGS sequence"/>
</dbReference>
<dbReference type="Gene3D" id="6.10.280.50">
    <property type="match status" value="1"/>
</dbReference>
<dbReference type="AlphaFoldDB" id="A0A0N8K760"/>
<evidence type="ECO:0000313" key="2">
    <source>
        <dbReference type="EMBL" id="KPP90833.1"/>
    </source>
</evidence>
<evidence type="ECO:0000313" key="4">
    <source>
        <dbReference type="Proteomes" id="UP000182045"/>
    </source>
</evidence>
<reference evidence="2 3" key="1">
    <citation type="submission" date="2015-09" db="EMBL/GenBank/DDBJ databases">
        <title>Identification and resolution of microdiversity through metagenomic sequencing of parallel consortia.</title>
        <authorList>
            <person name="Nelson W.C."/>
            <person name="Romine M.F."/>
            <person name="Lindemann S.R."/>
        </authorList>
    </citation>
    <scope>NUCLEOTIDE SEQUENCE [LARGE SCALE GENOMIC DNA]</scope>
    <source>
        <strain evidence="2">HL-91</strain>
    </source>
</reference>
<evidence type="ECO:0000313" key="1">
    <source>
        <dbReference type="EMBL" id="CUX83641.1"/>
    </source>
</evidence>
<dbReference type="EMBL" id="FBYC01000004">
    <property type="protein sequence ID" value="CUX83641.1"/>
    <property type="molecule type" value="Genomic_DNA"/>
</dbReference>
<dbReference type="PATRIC" id="fig|1666912.4.peg.2816"/>
<keyword evidence="4" id="KW-1185">Reference proteome</keyword>
<evidence type="ECO:0008006" key="5">
    <source>
        <dbReference type="Google" id="ProtNLM"/>
    </source>
</evidence>
<dbReference type="Proteomes" id="UP000050413">
    <property type="component" value="Unassembled WGS sequence"/>
</dbReference>
<sequence>MSLTSHLATLRAKHAHLSDKVDMIQRSPGSSDLEIAELKKQKLRLKEEIERLSHA</sequence>
<name>A0A0N8K760_9RHOB</name>
<dbReference type="InterPro" id="IPR007420">
    <property type="entry name" value="DUF465"/>
</dbReference>
<dbReference type="Pfam" id="PF04325">
    <property type="entry name" value="DUF465"/>
    <property type="match status" value="1"/>
</dbReference>